<dbReference type="InterPro" id="IPR050502">
    <property type="entry name" value="Euk_RNA-bind_prot"/>
</dbReference>
<protein>
    <recommendedName>
        <fullName evidence="3">RRM domain-containing protein</fullName>
    </recommendedName>
</protein>
<dbReference type="GO" id="GO:1901259">
    <property type="term" value="P:chloroplast rRNA processing"/>
    <property type="evidence" value="ECO:0007669"/>
    <property type="project" value="TreeGrafter"/>
</dbReference>
<dbReference type="InterPro" id="IPR012677">
    <property type="entry name" value="Nucleotide-bd_a/b_plait_sf"/>
</dbReference>
<keyword evidence="5" id="KW-1185">Reference proteome</keyword>
<evidence type="ECO:0000313" key="4">
    <source>
        <dbReference type="EMBL" id="CAI0436952.1"/>
    </source>
</evidence>
<dbReference type="EMBL" id="CAMGYJ010000006">
    <property type="protein sequence ID" value="CAI0436952.1"/>
    <property type="molecule type" value="Genomic_DNA"/>
</dbReference>
<proteinExistence type="predicted"/>
<dbReference type="Proteomes" id="UP001154282">
    <property type="component" value="Unassembled WGS sequence"/>
</dbReference>
<evidence type="ECO:0000256" key="1">
    <source>
        <dbReference type="ARBA" id="ARBA00022884"/>
    </source>
</evidence>
<sequence>MSSTDDCSAVIQNLDGKQYMGRILRVNFSDKPHPETEHKLLVGNLSWSVTSESLTGAFKPYGNLVGIRVLYDGETGRWYGFVCYTTKSGMETALEALNGLEIGVPIRVSLAEGKKS</sequence>
<dbReference type="SUPFAM" id="SSF54928">
    <property type="entry name" value="RNA-binding domain, RBD"/>
    <property type="match status" value="1"/>
</dbReference>
<feature type="domain" description="RRM" evidence="3">
    <location>
        <begin position="38"/>
        <end position="113"/>
    </location>
</feature>
<reference evidence="4" key="1">
    <citation type="submission" date="2022-08" db="EMBL/GenBank/DDBJ databases">
        <authorList>
            <person name="Gutierrez-Valencia J."/>
        </authorList>
    </citation>
    <scope>NUCLEOTIDE SEQUENCE</scope>
</reference>
<dbReference type="InterPro" id="IPR000504">
    <property type="entry name" value="RRM_dom"/>
</dbReference>
<dbReference type="SMART" id="SM00360">
    <property type="entry name" value="RRM"/>
    <property type="match status" value="1"/>
</dbReference>
<dbReference type="PROSITE" id="PS50102">
    <property type="entry name" value="RRM"/>
    <property type="match status" value="1"/>
</dbReference>
<dbReference type="AlphaFoldDB" id="A0AAV0LST6"/>
<comment type="caution">
    <text evidence="4">The sequence shown here is derived from an EMBL/GenBank/DDBJ whole genome shotgun (WGS) entry which is preliminary data.</text>
</comment>
<dbReference type="Pfam" id="PF00076">
    <property type="entry name" value="RRM_1"/>
    <property type="match status" value="1"/>
</dbReference>
<keyword evidence="1 2" id="KW-0694">RNA-binding</keyword>
<evidence type="ECO:0000256" key="2">
    <source>
        <dbReference type="PROSITE-ProRule" id="PRU00176"/>
    </source>
</evidence>
<accession>A0AAV0LST6</accession>
<dbReference type="PANTHER" id="PTHR48025:SF9">
    <property type="entry name" value="OS02G0815200 PROTEIN"/>
    <property type="match status" value="1"/>
</dbReference>
<name>A0AAV0LST6_9ROSI</name>
<organism evidence="4 5">
    <name type="scientific">Linum tenue</name>
    <dbReference type="NCBI Taxonomy" id="586396"/>
    <lineage>
        <taxon>Eukaryota</taxon>
        <taxon>Viridiplantae</taxon>
        <taxon>Streptophyta</taxon>
        <taxon>Embryophyta</taxon>
        <taxon>Tracheophyta</taxon>
        <taxon>Spermatophyta</taxon>
        <taxon>Magnoliopsida</taxon>
        <taxon>eudicotyledons</taxon>
        <taxon>Gunneridae</taxon>
        <taxon>Pentapetalae</taxon>
        <taxon>rosids</taxon>
        <taxon>fabids</taxon>
        <taxon>Malpighiales</taxon>
        <taxon>Linaceae</taxon>
        <taxon>Linum</taxon>
    </lineage>
</organism>
<evidence type="ECO:0000259" key="3">
    <source>
        <dbReference type="PROSITE" id="PS50102"/>
    </source>
</evidence>
<dbReference type="Gene3D" id="3.30.70.330">
    <property type="match status" value="1"/>
</dbReference>
<gene>
    <name evidence="4" type="ORF">LITE_LOCUS25286</name>
</gene>
<dbReference type="InterPro" id="IPR035979">
    <property type="entry name" value="RBD_domain_sf"/>
</dbReference>
<dbReference type="GO" id="GO:0009535">
    <property type="term" value="C:chloroplast thylakoid membrane"/>
    <property type="evidence" value="ECO:0007669"/>
    <property type="project" value="TreeGrafter"/>
</dbReference>
<dbReference type="PANTHER" id="PTHR48025">
    <property type="entry name" value="OS02G0815200 PROTEIN"/>
    <property type="match status" value="1"/>
</dbReference>
<dbReference type="GO" id="GO:0003729">
    <property type="term" value="F:mRNA binding"/>
    <property type="evidence" value="ECO:0007669"/>
    <property type="project" value="TreeGrafter"/>
</dbReference>
<evidence type="ECO:0000313" key="5">
    <source>
        <dbReference type="Proteomes" id="UP001154282"/>
    </source>
</evidence>